<gene>
    <name evidence="1" type="ORF">SDC9_195791</name>
</gene>
<proteinExistence type="predicted"/>
<name>A0A645IB83_9ZZZZ</name>
<accession>A0A645IB83</accession>
<dbReference type="EMBL" id="VSSQ01110265">
    <property type="protein sequence ID" value="MPN48186.1"/>
    <property type="molecule type" value="Genomic_DNA"/>
</dbReference>
<reference evidence="1" key="1">
    <citation type="submission" date="2019-08" db="EMBL/GenBank/DDBJ databases">
        <authorList>
            <person name="Kucharzyk K."/>
            <person name="Murdoch R.W."/>
            <person name="Higgins S."/>
            <person name="Loffler F."/>
        </authorList>
    </citation>
    <scope>NUCLEOTIDE SEQUENCE</scope>
</reference>
<evidence type="ECO:0000313" key="1">
    <source>
        <dbReference type="EMBL" id="MPN48186.1"/>
    </source>
</evidence>
<dbReference type="AlphaFoldDB" id="A0A645IB83"/>
<protein>
    <submittedName>
        <fullName evidence="1">Uncharacterized protein</fullName>
    </submittedName>
</protein>
<comment type="caution">
    <text evidence="1">The sequence shown here is derived from an EMBL/GenBank/DDBJ whole genome shotgun (WGS) entry which is preliminary data.</text>
</comment>
<sequence length="111" mass="12244">MIFAHCTLPLNMADSFTLTTHFESDSSVAVRGILPAGPVTVFKLSADGTRFFVSNGMLLDNPNRSGLCRTQIHVRLEEDVSNMFANPVGNHFLVCRGAFAQQMLALLRFIQ</sequence>
<organism evidence="1">
    <name type="scientific">bioreactor metagenome</name>
    <dbReference type="NCBI Taxonomy" id="1076179"/>
    <lineage>
        <taxon>unclassified sequences</taxon>
        <taxon>metagenomes</taxon>
        <taxon>ecological metagenomes</taxon>
    </lineage>
</organism>
<dbReference type="PANTHER" id="PTHR36120">
    <property type="entry name" value="FUCOSE ISOMERASE"/>
    <property type="match status" value="1"/>
</dbReference>
<dbReference type="PANTHER" id="PTHR36120:SF2">
    <property type="entry name" value="FUCOSE ISOMERASE"/>
    <property type="match status" value="1"/>
</dbReference>